<proteinExistence type="predicted"/>
<dbReference type="InterPro" id="IPR049934">
    <property type="entry name" value="GjpA-like"/>
</dbReference>
<dbReference type="EMBL" id="MVHZ01000008">
    <property type="protein sequence ID" value="ORB01131.1"/>
    <property type="molecule type" value="Genomic_DNA"/>
</dbReference>
<name>A0A7I7R495_9MYCO</name>
<dbReference type="Proteomes" id="UP000192320">
    <property type="component" value="Unassembled WGS sequence"/>
</dbReference>
<dbReference type="NCBIfam" id="NF033942">
    <property type="entry name" value="GjpA"/>
    <property type="match status" value="1"/>
</dbReference>
<gene>
    <name evidence="1" type="ORF">BST33_09560</name>
</gene>
<dbReference type="RefSeq" id="WP_083025581.1">
    <property type="nucleotide sequence ID" value="NZ_AP022589.1"/>
</dbReference>
<dbReference type="OrthoDB" id="4370634at2"/>
<evidence type="ECO:0000313" key="2">
    <source>
        <dbReference type="Proteomes" id="UP000192320"/>
    </source>
</evidence>
<evidence type="ECO:0000313" key="1">
    <source>
        <dbReference type="EMBL" id="ORB01131.1"/>
    </source>
</evidence>
<protein>
    <submittedName>
        <fullName evidence="1">Uncharacterized protein</fullName>
    </submittedName>
</protein>
<reference evidence="1 2" key="1">
    <citation type="submission" date="2017-02" db="EMBL/GenBank/DDBJ databases">
        <title>The new phylogeny of genus Mycobacterium.</title>
        <authorList>
            <person name="Tortoli E."/>
            <person name="Trovato A."/>
            <person name="Cirillo D.M."/>
        </authorList>
    </citation>
    <scope>NUCLEOTIDE SEQUENCE [LARGE SCALE GENOMIC DNA]</scope>
    <source>
        <strain evidence="1 2">DSM 45633</strain>
    </source>
</reference>
<dbReference type="AlphaFoldDB" id="A0A7I7R495"/>
<organism evidence="1 2">
    <name type="scientific">Mycolicibacter minnesotensis</name>
    <dbReference type="NCBI Taxonomy" id="1118379"/>
    <lineage>
        <taxon>Bacteria</taxon>
        <taxon>Bacillati</taxon>
        <taxon>Actinomycetota</taxon>
        <taxon>Actinomycetes</taxon>
        <taxon>Mycobacteriales</taxon>
        <taxon>Mycobacteriaceae</taxon>
        <taxon>Mycolicibacter</taxon>
    </lineage>
</organism>
<accession>A0A7I7R495</accession>
<sequence>MHAILRPYATAGVVVVGTGLIAATPVAVPAPMAHTVVDVALTAGGLPSLAEPWIDVYNNSAANATTLLNNYLLAPGVAWQQLYANVMGYAQQFLDDPSATSLADINQTIQEHWVAVRDGWSLPLGVDQATYNTVNHHTIDGTITTGHLLLIAQVPGYLPPGTDVDGVNAALNWMISPMSAMLMGSLGPGISPWIAMMNSIGEGDDLNGIMASAWDGFLNGAVLHLDSLLPMINDAGFLPAGMSLDRLDYTFGGLLTTGSVQLANYQVVGAGDEVLATVPTVGGSLFNGLGLEMVGVPFLNTINVVGQGIGPIAAWEMWGQTISALLGSGWDGKNTVTVTPPWVGTELPIIPDGFFDDGGASAQASDVFSGLEDVLYGLFS</sequence>
<keyword evidence="2" id="KW-1185">Reference proteome</keyword>
<comment type="caution">
    <text evidence="1">The sequence shown here is derived from an EMBL/GenBank/DDBJ whole genome shotgun (WGS) entry which is preliminary data.</text>
</comment>